<feature type="transmembrane region" description="Helical" evidence="8">
    <location>
        <begin position="460"/>
        <end position="482"/>
    </location>
</feature>
<evidence type="ECO:0000256" key="3">
    <source>
        <dbReference type="ARBA" id="ARBA00022692"/>
    </source>
</evidence>
<evidence type="ECO:0000256" key="7">
    <source>
        <dbReference type="SAM" id="MobiDB-lite"/>
    </source>
</evidence>
<feature type="transmembrane region" description="Helical" evidence="8">
    <location>
        <begin position="85"/>
        <end position="113"/>
    </location>
</feature>
<dbReference type="Proteomes" id="UP001164746">
    <property type="component" value="Chromosome 3"/>
</dbReference>
<keyword evidence="6" id="KW-0769">Symport</keyword>
<feature type="transmembrane region" description="Helical" evidence="8">
    <location>
        <begin position="244"/>
        <end position="270"/>
    </location>
</feature>
<dbReference type="PANTHER" id="PTHR11616">
    <property type="entry name" value="SODIUM/CHLORIDE DEPENDENT TRANSPORTER"/>
    <property type="match status" value="1"/>
</dbReference>
<feature type="compositionally biased region" description="Basic and acidic residues" evidence="7">
    <location>
        <begin position="498"/>
        <end position="508"/>
    </location>
</feature>
<dbReference type="PANTHER" id="PTHR11616:SF265">
    <property type="entry name" value="TRANSPORTER"/>
    <property type="match status" value="1"/>
</dbReference>
<evidence type="ECO:0000256" key="2">
    <source>
        <dbReference type="ARBA" id="ARBA00022448"/>
    </source>
</evidence>
<comment type="similarity">
    <text evidence="6">Belongs to the sodium:neurotransmitter symporter (SNF) (TC 2.A.22) family.</text>
</comment>
<dbReference type="SUPFAM" id="SSF161070">
    <property type="entry name" value="SNF-like"/>
    <property type="match status" value="1"/>
</dbReference>
<organism evidence="9 10">
    <name type="scientific">Mya arenaria</name>
    <name type="common">Soft-shell clam</name>
    <dbReference type="NCBI Taxonomy" id="6604"/>
    <lineage>
        <taxon>Eukaryota</taxon>
        <taxon>Metazoa</taxon>
        <taxon>Spiralia</taxon>
        <taxon>Lophotrochozoa</taxon>
        <taxon>Mollusca</taxon>
        <taxon>Bivalvia</taxon>
        <taxon>Autobranchia</taxon>
        <taxon>Heteroconchia</taxon>
        <taxon>Euheterodonta</taxon>
        <taxon>Imparidentia</taxon>
        <taxon>Neoheterodontei</taxon>
        <taxon>Myida</taxon>
        <taxon>Myoidea</taxon>
        <taxon>Myidae</taxon>
        <taxon>Mya</taxon>
    </lineage>
</organism>
<keyword evidence="4 8" id="KW-1133">Transmembrane helix</keyword>
<protein>
    <recommendedName>
        <fullName evidence="6">Transporter</fullName>
    </recommendedName>
</protein>
<sequence length="539" mass="60661">MAEKEVTREKWDRKLDFILSCVGFAVGLGNVWRFPYLCYRNGGGAFLVPYVIMLVIAGMPIFFFELALGQFSSEGPITIWKVNPLFYGVGWGMVVVSGLVCIYYNVIIMYAIYYMFVSLVNLDGEVPWKYCGQPWNTDACRNESFPDFASMENETQKVSSWLWYQIVRQGCVFHCDVPVPPNHSAAHPRPHPARPQGGNRVLHDPGVWSDAATQIFYSLGVAFGGLACMSSYNRFNNNCWRDSVIVAVINCGTSIYAGFAIFSLLGFMAYQTNQEVKDVADSGPGLAFVAYPEGLAQLPVSALWSLLFFFMIITLGLDSQMVMMETVIGGITDIYPNVLRKHKSLFVFVCCMIGFLLGIPLTTKGGILVLTMFDWYSGSYNLMILSLCELIAICYIYGIKQFMSDIEMMIGKRLIIFWCYYLPMWMVITPVAIIFIVVMSGVNYTPAYYGDYHFPPWAEGIGWVLAMLPLLCVIIGAIFALVKFGPEAIKPRPGWGPRPEEDRGDTFKENLGYEASGGENENDIPYSIENRKYANEFRM</sequence>
<feature type="transmembrane region" description="Helical" evidence="8">
    <location>
        <begin position="379"/>
        <end position="397"/>
    </location>
</feature>
<evidence type="ECO:0000256" key="6">
    <source>
        <dbReference type="RuleBase" id="RU003732"/>
    </source>
</evidence>
<keyword evidence="2 6" id="KW-0813">Transport</keyword>
<dbReference type="InterPro" id="IPR037272">
    <property type="entry name" value="SNS_sf"/>
</dbReference>
<feature type="transmembrane region" description="Helical" evidence="8">
    <location>
        <begin position="418"/>
        <end position="440"/>
    </location>
</feature>
<reference evidence="9" key="1">
    <citation type="submission" date="2022-11" db="EMBL/GenBank/DDBJ databases">
        <title>Centuries of genome instability and evolution in soft-shell clam transmissible cancer (bioRxiv).</title>
        <authorList>
            <person name="Hart S.F.M."/>
            <person name="Yonemitsu M.A."/>
            <person name="Giersch R.M."/>
            <person name="Beal B.F."/>
            <person name="Arriagada G."/>
            <person name="Davis B.W."/>
            <person name="Ostrander E.A."/>
            <person name="Goff S.P."/>
            <person name="Metzger M.J."/>
        </authorList>
    </citation>
    <scope>NUCLEOTIDE SEQUENCE</scope>
    <source>
        <strain evidence="9">MELC-2E11</strain>
        <tissue evidence="9">Siphon/mantle</tissue>
    </source>
</reference>
<evidence type="ECO:0000256" key="4">
    <source>
        <dbReference type="ARBA" id="ARBA00022989"/>
    </source>
</evidence>
<accession>A0ABY7DKX5</accession>
<feature type="transmembrane region" description="Helical" evidence="8">
    <location>
        <begin position="345"/>
        <end position="373"/>
    </location>
</feature>
<name>A0ABY7DKX5_MYAAR</name>
<feature type="transmembrane region" description="Helical" evidence="8">
    <location>
        <begin position="298"/>
        <end position="317"/>
    </location>
</feature>
<feature type="region of interest" description="Disordered" evidence="7">
    <location>
        <begin position="493"/>
        <end position="524"/>
    </location>
</feature>
<proteinExistence type="inferred from homology"/>
<dbReference type="PRINTS" id="PR00176">
    <property type="entry name" value="NANEUSMPORT"/>
</dbReference>
<evidence type="ECO:0000256" key="1">
    <source>
        <dbReference type="ARBA" id="ARBA00004141"/>
    </source>
</evidence>
<evidence type="ECO:0000256" key="8">
    <source>
        <dbReference type="SAM" id="Phobius"/>
    </source>
</evidence>
<dbReference type="PROSITE" id="PS00610">
    <property type="entry name" value="NA_NEUROTRAN_SYMP_1"/>
    <property type="match status" value="1"/>
</dbReference>
<dbReference type="Pfam" id="PF00209">
    <property type="entry name" value="SNF"/>
    <property type="match status" value="2"/>
</dbReference>
<evidence type="ECO:0000313" key="9">
    <source>
        <dbReference type="EMBL" id="WAQ97848.1"/>
    </source>
</evidence>
<comment type="subcellular location">
    <subcellularLocation>
        <location evidence="1">Membrane</location>
        <topology evidence="1">Multi-pass membrane protein</topology>
    </subcellularLocation>
</comment>
<dbReference type="PROSITE" id="PS50267">
    <property type="entry name" value="NA_NEUROTRAN_SYMP_3"/>
    <property type="match status" value="1"/>
</dbReference>
<feature type="transmembrane region" description="Helical" evidence="8">
    <location>
        <begin position="15"/>
        <end position="32"/>
    </location>
</feature>
<dbReference type="InterPro" id="IPR000175">
    <property type="entry name" value="Na/ntran_symport"/>
</dbReference>
<evidence type="ECO:0000256" key="5">
    <source>
        <dbReference type="ARBA" id="ARBA00023136"/>
    </source>
</evidence>
<keyword evidence="3 6" id="KW-0812">Transmembrane</keyword>
<feature type="transmembrane region" description="Helical" evidence="8">
    <location>
        <begin position="44"/>
        <end position="64"/>
    </location>
</feature>
<keyword evidence="5 8" id="KW-0472">Membrane</keyword>
<evidence type="ECO:0000313" key="10">
    <source>
        <dbReference type="Proteomes" id="UP001164746"/>
    </source>
</evidence>
<dbReference type="EMBL" id="CP111014">
    <property type="protein sequence ID" value="WAQ97848.1"/>
    <property type="molecule type" value="Genomic_DNA"/>
</dbReference>
<gene>
    <name evidence="9" type="ORF">MAR_022221</name>
</gene>
<keyword evidence="10" id="KW-1185">Reference proteome</keyword>